<proteinExistence type="predicted"/>
<accession>A0ABP0SU71</accession>
<dbReference type="SUPFAM" id="SSF53927">
    <property type="entry name" value="Cytidine deaminase-like"/>
    <property type="match status" value="1"/>
</dbReference>
<keyword evidence="2" id="KW-1185">Reference proteome</keyword>
<gene>
    <name evidence="1" type="ORF">CCMP2556_LOCUS53523</name>
</gene>
<sequence>MRGINLTIPGTARTPSTESVVAWFSSRIYLKEELVLVEPGRLFFWGTPRGIDDRLQQMLMPVFSHIPRHDHCERFALLHHARAIVKRCGFDGLADCSGHVKMYVSHFPCISCVAVICQFMRLFPAVRFELDYDNMWRTRFETGRQNASPDAAKIFDVMEGAVNGG</sequence>
<evidence type="ECO:0000313" key="2">
    <source>
        <dbReference type="Proteomes" id="UP001642484"/>
    </source>
</evidence>
<protein>
    <submittedName>
        <fullName evidence="1">Uncharacterized protein</fullName>
    </submittedName>
</protein>
<name>A0ABP0SU71_9DINO</name>
<dbReference type="Proteomes" id="UP001642484">
    <property type="component" value="Unassembled WGS sequence"/>
</dbReference>
<comment type="caution">
    <text evidence="1">The sequence shown here is derived from an EMBL/GenBank/DDBJ whole genome shotgun (WGS) entry which is preliminary data.</text>
</comment>
<organism evidence="1 2">
    <name type="scientific">Durusdinium trenchii</name>
    <dbReference type="NCBI Taxonomy" id="1381693"/>
    <lineage>
        <taxon>Eukaryota</taxon>
        <taxon>Sar</taxon>
        <taxon>Alveolata</taxon>
        <taxon>Dinophyceae</taxon>
        <taxon>Suessiales</taxon>
        <taxon>Symbiodiniaceae</taxon>
        <taxon>Durusdinium</taxon>
    </lineage>
</organism>
<dbReference type="EMBL" id="CAXAMN010028239">
    <property type="protein sequence ID" value="CAK9115775.1"/>
    <property type="molecule type" value="Genomic_DNA"/>
</dbReference>
<reference evidence="1 2" key="1">
    <citation type="submission" date="2024-02" db="EMBL/GenBank/DDBJ databases">
        <authorList>
            <person name="Chen Y."/>
            <person name="Shah S."/>
            <person name="Dougan E. K."/>
            <person name="Thang M."/>
            <person name="Chan C."/>
        </authorList>
    </citation>
    <scope>NUCLEOTIDE SEQUENCE [LARGE SCALE GENOMIC DNA]</scope>
</reference>
<dbReference type="InterPro" id="IPR016193">
    <property type="entry name" value="Cytidine_deaminase-like"/>
</dbReference>
<evidence type="ECO:0000313" key="1">
    <source>
        <dbReference type="EMBL" id="CAK9115775.1"/>
    </source>
</evidence>